<proteinExistence type="predicted"/>
<dbReference type="Pfam" id="PF03625">
    <property type="entry name" value="DUF302"/>
    <property type="match status" value="1"/>
</dbReference>
<reference evidence="3" key="1">
    <citation type="submission" date="2018-08" db="EMBL/GenBank/DDBJ databases">
        <authorList>
            <person name="Khan S.A."/>
            <person name="J S.E."/>
        </authorList>
    </citation>
    <scope>NUCLEOTIDE SEQUENCE [LARGE SCALE GENOMIC DNA]</scope>
    <source>
        <strain evidence="3">PoM-212</strain>
    </source>
</reference>
<dbReference type="InterPro" id="IPR005180">
    <property type="entry name" value="DUF302"/>
</dbReference>
<dbReference type="CDD" id="cd14797">
    <property type="entry name" value="DUF302"/>
    <property type="match status" value="1"/>
</dbReference>
<dbReference type="PIRSF" id="PIRSF021774">
    <property type="entry name" value="UCP021774"/>
    <property type="match status" value="1"/>
</dbReference>
<keyword evidence="3" id="KW-1185">Reference proteome</keyword>
<dbReference type="Gene3D" id="3.30.310.70">
    <property type="entry name" value="TT1751-like domain"/>
    <property type="match status" value="1"/>
</dbReference>
<dbReference type="EMBL" id="QUSX01000001">
    <property type="protein sequence ID" value="RRQ50578.1"/>
    <property type="molecule type" value="Genomic_DNA"/>
</dbReference>
<evidence type="ECO:0000259" key="1">
    <source>
        <dbReference type="Pfam" id="PF03625"/>
    </source>
</evidence>
<dbReference type="SUPFAM" id="SSF103247">
    <property type="entry name" value="TT1751-like"/>
    <property type="match status" value="1"/>
</dbReference>
<dbReference type="RefSeq" id="WP_125222400.1">
    <property type="nucleotide sequence ID" value="NZ_QUSX01000001.1"/>
</dbReference>
<reference evidence="3" key="2">
    <citation type="submission" date="2018-12" db="EMBL/GenBank/DDBJ databases">
        <title>Maribacter lutimaris sp. nov., isolated from marine sediment.</title>
        <authorList>
            <person name="Kim K.K."/>
        </authorList>
    </citation>
    <scope>NUCLEOTIDE SEQUENCE [LARGE SCALE GENOMIC DNA]</scope>
    <source>
        <strain evidence="3">PoM-212</strain>
    </source>
</reference>
<protein>
    <submittedName>
        <fullName evidence="2">DUF302 domain-containing protein</fullName>
    </submittedName>
</protein>
<dbReference type="InterPro" id="IPR035923">
    <property type="entry name" value="TT1751-like_sf"/>
</dbReference>
<feature type="domain" description="DUF302" evidence="1">
    <location>
        <begin position="36"/>
        <end position="99"/>
    </location>
</feature>
<evidence type="ECO:0000313" key="3">
    <source>
        <dbReference type="Proteomes" id="UP000286990"/>
    </source>
</evidence>
<dbReference type="OrthoDB" id="9791067at2"/>
<evidence type="ECO:0000313" key="2">
    <source>
        <dbReference type="EMBL" id="RRQ50578.1"/>
    </source>
</evidence>
<dbReference type="PANTHER" id="PTHR38342">
    <property type="entry name" value="SLR5037 PROTEIN"/>
    <property type="match status" value="1"/>
</dbReference>
<dbReference type="Proteomes" id="UP000286990">
    <property type="component" value="Unassembled WGS sequence"/>
</dbReference>
<gene>
    <name evidence="2" type="ORF">DZC72_08585</name>
</gene>
<sequence length="132" mass="14633">MNYYFSTELINLTFEEAILKTKEALKKEGFGVLTEIDMKNTLKQKLDVDILKYKILGACNPSMAYQALQVENKIGTMLPCNVIVQEKGQGNIEIAAVDPAASMQAIKNDALVSIAKKVRAKLEQVIQNLANE</sequence>
<name>A0A3R8Q1V7_9FLAO</name>
<dbReference type="AlphaFoldDB" id="A0A3R8Q1V7"/>
<dbReference type="PANTHER" id="PTHR38342:SF1">
    <property type="entry name" value="SLR5037 PROTEIN"/>
    <property type="match status" value="1"/>
</dbReference>
<dbReference type="InterPro" id="IPR016796">
    <property type="entry name" value="UCP021774"/>
</dbReference>
<organism evidence="2 3">
    <name type="scientific">Maribacter algicola</name>
    <dbReference type="NCBI Taxonomy" id="2498892"/>
    <lineage>
        <taxon>Bacteria</taxon>
        <taxon>Pseudomonadati</taxon>
        <taxon>Bacteroidota</taxon>
        <taxon>Flavobacteriia</taxon>
        <taxon>Flavobacteriales</taxon>
        <taxon>Flavobacteriaceae</taxon>
        <taxon>Maribacter</taxon>
    </lineage>
</organism>
<comment type="caution">
    <text evidence="2">The sequence shown here is derived from an EMBL/GenBank/DDBJ whole genome shotgun (WGS) entry which is preliminary data.</text>
</comment>
<accession>A0A3R8Q1V7</accession>